<feature type="region of interest" description="Disordered" evidence="3">
    <location>
        <begin position="125"/>
        <end position="151"/>
    </location>
</feature>
<dbReference type="AlphaFoldDB" id="A0A4S4BV62"/>
<dbReference type="PANTHER" id="PTHR11049">
    <property type="entry name" value="ACYL COENZYME A THIOESTER HYDROLASE"/>
    <property type="match status" value="1"/>
</dbReference>
<dbReference type="RefSeq" id="WP_136354936.1">
    <property type="nucleotide sequence ID" value="NZ_CP046266.1"/>
</dbReference>
<keyword evidence="2" id="KW-0378">Hydrolase</keyword>
<evidence type="ECO:0000256" key="2">
    <source>
        <dbReference type="ARBA" id="ARBA00022801"/>
    </source>
</evidence>
<dbReference type="Pfam" id="PF03061">
    <property type="entry name" value="4HBT"/>
    <property type="match status" value="1"/>
</dbReference>
<feature type="compositionally biased region" description="Basic and acidic residues" evidence="3">
    <location>
        <begin position="134"/>
        <end position="146"/>
    </location>
</feature>
<reference evidence="4 5" key="1">
    <citation type="submission" date="2019-04" db="EMBL/GenBank/DDBJ databases">
        <title>Bacillus sediminilitoris sp. nov., isolated from a tidal flat sediment on the East China Sea.</title>
        <authorList>
            <person name="Wei Y."/>
            <person name="Mao H."/>
            <person name="Fang J."/>
        </authorList>
    </citation>
    <scope>NUCLEOTIDE SEQUENCE [LARGE SCALE GENOMIC DNA]</scope>
    <source>
        <strain evidence="4 5">DSL-17</strain>
    </source>
</reference>
<proteinExistence type="inferred from homology"/>
<organism evidence="4 5">
    <name type="scientific">Metabacillus sediminilitoris</name>
    <dbReference type="NCBI Taxonomy" id="2567941"/>
    <lineage>
        <taxon>Bacteria</taxon>
        <taxon>Bacillati</taxon>
        <taxon>Bacillota</taxon>
        <taxon>Bacilli</taxon>
        <taxon>Bacillales</taxon>
        <taxon>Bacillaceae</taxon>
        <taxon>Metabacillus</taxon>
    </lineage>
</organism>
<dbReference type="InterPro" id="IPR033120">
    <property type="entry name" value="HOTDOG_ACOT"/>
</dbReference>
<dbReference type="OrthoDB" id="9791628at2"/>
<keyword evidence="5" id="KW-1185">Reference proteome</keyword>
<evidence type="ECO:0000256" key="3">
    <source>
        <dbReference type="SAM" id="MobiDB-lite"/>
    </source>
</evidence>
<comment type="caution">
    <text evidence="4">The sequence shown here is derived from an EMBL/GenBank/DDBJ whole genome shotgun (WGS) entry which is preliminary data.</text>
</comment>
<dbReference type="InterPro" id="IPR040170">
    <property type="entry name" value="Cytosol_ACT"/>
</dbReference>
<comment type="similarity">
    <text evidence="1">Belongs to the acyl coenzyme A hydrolase family.</text>
</comment>
<gene>
    <name evidence="4" type="ORF">E6W99_14050</name>
</gene>
<dbReference type="EMBL" id="SSNT01000010">
    <property type="protein sequence ID" value="THF78854.1"/>
    <property type="molecule type" value="Genomic_DNA"/>
</dbReference>
<name>A0A4S4BV62_9BACI</name>
<protein>
    <submittedName>
        <fullName evidence="4">Acyl-CoA thioesterase</fullName>
    </submittedName>
</protein>
<dbReference type="InterPro" id="IPR029069">
    <property type="entry name" value="HotDog_dom_sf"/>
</dbReference>
<accession>A0A4S4BV62</accession>
<dbReference type="SUPFAM" id="SSF54637">
    <property type="entry name" value="Thioesterase/thiol ester dehydrase-isomerase"/>
    <property type="match status" value="1"/>
</dbReference>
<evidence type="ECO:0000313" key="5">
    <source>
        <dbReference type="Proteomes" id="UP000310334"/>
    </source>
</evidence>
<dbReference type="PROSITE" id="PS51770">
    <property type="entry name" value="HOTDOG_ACOT"/>
    <property type="match status" value="1"/>
</dbReference>
<dbReference type="GO" id="GO:0052816">
    <property type="term" value="F:long-chain fatty acyl-CoA hydrolase activity"/>
    <property type="evidence" value="ECO:0007669"/>
    <property type="project" value="TreeGrafter"/>
</dbReference>
<dbReference type="Proteomes" id="UP000310334">
    <property type="component" value="Unassembled WGS sequence"/>
</dbReference>
<evidence type="ECO:0000256" key="1">
    <source>
        <dbReference type="ARBA" id="ARBA00010458"/>
    </source>
</evidence>
<dbReference type="InterPro" id="IPR006683">
    <property type="entry name" value="Thioestr_dom"/>
</dbReference>
<dbReference type="GO" id="GO:0005829">
    <property type="term" value="C:cytosol"/>
    <property type="evidence" value="ECO:0007669"/>
    <property type="project" value="TreeGrafter"/>
</dbReference>
<dbReference type="GO" id="GO:0009062">
    <property type="term" value="P:fatty acid catabolic process"/>
    <property type="evidence" value="ECO:0007669"/>
    <property type="project" value="TreeGrafter"/>
</dbReference>
<dbReference type="Gene3D" id="3.10.129.10">
    <property type="entry name" value="Hotdog Thioesterase"/>
    <property type="match status" value="1"/>
</dbReference>
<evidence type="ECO:0000313" key="4">
    <source>
        <dbReference type="EMBL" id="THF78854.1"/>
    </source>
</evidence>
<dbReference type="PANTHER" id="PTHR11049:SF24">
    <property type="entry name" value="CYTOSOLIC ACYL COENZYME A THIOESTER HYDROLASE"/>
    <property type="match status" value="1"/>
</dbReference>
<dbReference type="CDD" id="cd03442">
    <property type="entry name" value="BFIT_BACH"/>
    <property type="match status" value="1"/>
</dbReference>
<dbReference type="GO" id="GO:0006637">
    <property type="term" value="P:acyl-CoA metabolic process"/>
    <property type="evidence" value="ECO:0007669"/>
    <property type="project" value="TreeGrafter"/>
</dbReference>
<sequence>MEAKYCKESRVIRTSRVFPNDVNNHNTLFGGKLMSDVDQIASISAARHSRRECVTASTDSVDFLHPVQPKDSVCFESYVTWTGTSSMEVFVKIIAEDLKSGKRKMAATALLTFVALDEQKRPTRVPQVIPESEEEKKLHETAPERARIRKERKQKSKELAAFLTTNQPWDLQSCNGFV</sequence>